<name>A0A9D4MBB8_DREPO</name>
<dbReference type="GO" id="GO:0000454">
    <property type="term" value="P:snoRNA guided rRNA pseudouridine synthesis"/>
    <property type="evidence" value="ECO:0007669"/>
    <property type="project" value="TreeGrafter"/>
</dbReference>
<evidence type="ECO:0000256" key="2">
    <source>
        <dbReference type="ARBA" id="ARBA00022517"/>
    </source>
</evidence>
<keyword evidence="5 8" id="KW-0539">Nucleus</keyword>
<dbReference type="InterPro" id="IPR038664">
    <property type="entry name" value="Gar1/Naf1_Cbf5-bd_sf"/>
</dbReference>
<keyword evidence="4 8" id="KW-0694">RNA-binding</keyword>
<evidence type="ECO:0000313" key="11">
    <source>
        <dbReference type="Proteomes" id="UP000828390"/>
    </source>
</evidence>
<comment type="subcellular location">
    <subcellularLocation>
        <location evidence="1 8">Nucleus</location>
        <location evidence="1 8">Nucleolus</location>
    </subcellularLocation>
</comment>
<protein>
    <recommendedName>
        <fullName evidence="8">H/ACA ribonucleoprotein complex subunit</fullName>
    </recommendedName>
</protein>
<comment type="similarity">
    <text evidence="7 8">Belongs to the GAR1 family.</text>
</comment>
<comment type="subunit">
    <text evidence="8">Component of the small nucleolar ribonucleoprotein particles containing H/ACA-type snoRNAs (H/ACA snoRNPs).</text>
</comment>
<dbReference type="GO" id="GO:0034513">
    <property type="term" value="F:box H/ACA snoRNA binding"/>
    <property type="evidence" value="ECO:0007669"/>
    <property type="project" value="TreeGrafter"/>
</dbReference>
<dbReference type="PANTHER" id="PTHR23237:SF6">
    <property type="entry name" value="H_ACA RIBONUCLEOPROTEIN COMPLEX SUBUNIT 1"/>
    <property type="match status" value="1"/>
</dbReference>
<proteinExistence type="inferred from homology"/>
<reference evidence="10" key="1">
    <citation type="journal article" date="2019" name="bioRxiv">
        <title>The Genome of the Zebra Mussel, Dreissena polymorpha: A Resource for Invasive Species Research.</title>
        <authorList>
            <person name="McCartney M.A."/>
            <person name="Auch B."/>
            <person name="Kono T."/>
            <person name="Mallez S."/>
            <person name="Zhang Y."/>
            <person name="Obille A."/>
            <person name="Becker A."/>
            <person name="Abrahante J.E."/>
            <person name="Garbe J."/>
            <person name="Badalamenti J.P."/>
            <person name="Herman A."/>
            <person name="Mangelson H."/>
            <person name="Liachko I."/>
            <person name="Sullivan S."/>
            <person name="Sone E.D."/>
            <person name="Koren S."/>
            <person name="Silverstein K.A.T."/>
            <person name="Beckman K.B."/>
            <person name="Gohl D.M."/>
        </authorList>
    </citation>
    <scope>NUCLEOTIDE SEQUENCE</scope>
    <source>
        <strain evidence="10">Duluth1</strain>
        <tissue evidence="10">Whole animal</tissue>
    </source>
</reference>
<feature type="compositionally biased region" description="Gly residues" evidence="9">
    <location>
        <begin position="103"/>
        <end position="146"/>
    </location>
</feature>
<evidence type="ECO:0000256" key="5">
    <source>
        <dbReference type="ARBA" id="ARBA00023242"/>
    </source>
</evidence>
<feature type="compositionally biased region" description="Gly residues" evidence="9">
    <location>
        <begin position="153"/>
        <end position="162"/>
    </location>
</feature>
<evidence type="ECO:0000256" key="1">
    <source>
        <dbReference type="ARBA" id="ARBA00004604"/>
    </source>
</evidence>
<keyword evidence="6 8" id="KW-0687">Ribonucleoprotein</keyword>
<evidence type="ECO:0000256" key="4">
    <source>
        <dbReference type="ARBA" id="ARBA00022884"/>
    </source>
</evidence>
<dbReference type="Gene3D" id="2.40.10.230">
    <property type="entry name" value="Probable tRNA pseudouridine synthase domain"/>
    <property type="match status" value="1"/>
</dbReference>
<dbReference type="InterPro" id="IPR009000">
    <property type="entry name" value="Transl_B-barrel_sf"/>
</dbReference>
<dbReference type="AlphaFoldDB" id="A0A9D4MBB8"/>
<dbReference type="InterPro" id="IPR007504">
    <property type="entry name" value="H/ACA_rnp_Gar1/Naf1"/>
</dbReference>
<dbReference type="FunFam" id="2.40.10.230:FF:000001">
    <property type="entry name" value="H/ACA ribonucleoprotein complex subunit"/>
    <property type="match status" value="1"/>
</dbReference>
<evidence type="ECO:0000313" key="10">
    <source>
        <dbReference type="EMBL" id="KAH3873468.1"/>
    </source>
</evidence>
<feature type="region of interest" description="Disordered" evidence="9">
    <location>
        <begin position="86"/>
        <end position="162"/>
    </location>
</feature>
<dbReference type="SUPFAM" id="SSF50447">
    <property type="entry name" value="Translation proteins"/>
    <property type="match status" value="1"/>
</dbReference>
<evidence type="ECO:0000256" key="6">
    <source>
        <dbReference type="ARBA" id="ARBA00023274"/>
    </source>
</evidence>
<keyword evidence="2 8" id="KW-0690">Ribosome biogenesis</keyword>
<accession>A0A9D4MBB8</accession>
<keyword evidence="11" id="KW-1185">Reference proteome</keyword>
<dbReference type="GO" id="GO:0031429">
    <property type="term" value="C:box H/ACA snoRNP complex"/>
    <property type="evidence" value="ECO:0007669"/>
    <property type="project" value="TreeGrafter"/>
</dbReference>
<sequence>MGNLSHTCEDDLVCKATNEKVPYFNAPIFLENKQQIGKVDEIFGQIQDFYFSIKLSENMKPSSFSKDQKFYIDPYKLLPLARFLEQPKGRGGGRGRGGDRGGGRGFGRGGGGRGGFGGRGGGRGGFGDRGGGRGGGFRGRGGGGGFRGDRGGGRGGGGFKRF</sequence>
<organism evidence="10 11">
    <name type="scientific">Dreissena polymorpha</name>
    <name type="common">Zebra mussel</name>
    <name type="synonym">Mytilus polymorpha</name>
    <dbReference type="NCBI Taxonomy" id="45954"/>
    <lineage>
        <taxon>Eukaryota</taxon>
        <taxon>Metazoa</taxon>
        <taxon>Spiralia</taxon>
        <taxon>Lophotrochozoa</taxon>
        <taxon>Mollusca</taxon>
        <taxon>Bivalvia</taxon>
        <taxon>Autobranchia</taxon>
        <taxon>Heteroconchia</taxon>
        <taxon>Euheterodonta</taxon>
        <taxon>Imparidentia</taxon>
        <taxon>Neoheterodontei</taxon>
        <taxon>Myida</taxon>
        <taxon>Dreissenoidea</taxon>
        <taxon>Dreissenidae</taxon>
        <taxon>Dreissena</taxon>
    </lineage>
</organism>
<evidence type="ECO:0000256" key="8">
    <source>
        <dbReference type="RuleBase" id="RU364004"/>
    </source>
</evidence>
<evidence type="ECO:0000256" key="7">
    <source>
        <dbReference type="ARBA" id="ARBA00038293"/>
    </source>
</evidence>
<dbReference type="EMBL" id="JAIWYP010000002">
    <property type="protein sequence ID" value="KAH3873468.1"/>
    <property type="molecule type" value="Genomic_DNA"/>
</dbReference>
<reference evidence="10" key="2">
    <citation type="submission" date="2020-11" db="EMBL/GenBank/DDBJ databases">
        <authorList>
            <person name="McCartney M.A."/>
            <person name="Auch B."/>
            <person name="Kono T."/>
            <person name="Mallez S."/>
            <person name="Becker A."/>
            <person name="Gohl D.M."/>
            <person name="Silverstein K.A.T."/>
            <person name="Koren S."/>
            <person name="Bechman K.B."/>
            <person name="Herman A."/>
            <person name="Abrahante J.E."/>
            <person name="Garbe J."/>
        </authorList>
    </citation>
    <scope>NUCLEOTIDE SEQUENCE</scope>
    <source>
        <strain evidence="10">Duluth1</strain>
        <tissue evidence="10">Whole animal</tissue>
    </source>
</reference>
<dbReference type="Pfam" id="PF04410">
    <property type="entry name" value="Gar1"/>
    <property type="match status" value="1"/>
</dbReference>
<gene>
    <name evidence="10" type="ORF">DPMN_036703</name>
</gene>
<comment type="function">
    <text evidence="8">Required for ribosome biogenesis. Part of a complex which catalyzes pseudouridylation of rRNA. This involves the isomerization of uridine such that the ribose is subsequently attached to C5, instead of the normal N1. Pseudouridine ("psi") residues may serve to stabilize the conformation of rRNAs.</text>
</comment>
<dbReference type="Proteomes" id="UP000828390">
    <property type="component" value="Unassembled WGS sequence"/>
</dbReference>
<evidence type="ECO:0000256" key="9">
    <source>
        <dbReference type="SAM" id="MobiDB-lite"/>
    </source>
</evidence>
<evidence type="ECO:0000256" key="3">
    <source>
        <dbReference type="ARBA" id="ARBA00022552"/>
    </source>
</evidence>
<dbReference type="PANTHER" id="PTHR23237">
    <property type="entry name" value="NUCLEOLAR PROTEIN FAMILY A MEMBER 1 SNORNP PROTEIN GAR1"/>
    <property type="match status" value="1"/>
</dbReference>
<comment type="caution">
    <text evidence="10">The sequence shown here is derived from an EMBL/GenBank/DDBJ whole genome shotgun (WGS) entry which is preliminary data.</text>
</comment>
<keyword evidence="3 8" id="KW-0698">rRNA processing</keyword>